<reference evidence="2 3" key="1">
    <citation type="submission" date="2024-02" db="EMBL/GenBank/DDBJ databases">
        <title>High-quality chromosome-scale genome assembly of Pensacola bahiagrass (Paspalum notatum Flugge var. saurae).</title>
        <authorList>
            <person name="Vega J.M."/>
            <person name="Podio M."/>
            <person name="Orjuela J."/>
            <person name="Siena L.A."/>
            <person name="Pessino S.C."/>
            <person name="Combes M.C."/>
            <person name="Mariac C."/>
            <person name="Albertini E."/>
            <person name="Pupilli F."/>
            <person name="Ortiz J.P.A."/>
            <person name="Leblanc O."/>
        </authorList>
    </citation>
    <scope>NUCLEOTIDE SEQUENCE [LARGE SCALE GENOMIC DNA]</scope>
    <source>
        <strain evidence="2">R1</strain>
        <tissue evidence="2">Leaf</tissue>
    </source>
</reference>
<sequence>MHPGWAIPHQEAEEKVEEIREKLKEAQSRQKSYADGRRHELSFEVGDLVYLKVSYLRGKLAPCYISPYQVQQCVGKLAYKLQLPESLTNIHDAFHVSQLKKCLKEVPVKILDIITKRTRNATIKICQVLWSRHSKEEATWEREDAMRKEYQHLFETHRILGTRFLLSG</sequence>
<evidence type="ECO:0000313" key="2">
    <source>
        <dbReference type="EMBL" id="WVZ90543.1"/>
    </source>
</evidence>
<dbReference type="Pfam" id="PF24626">
    <property type="entry name" value="SH3_Tf2-1"/>
    <property type="match status" value="1"/>
</dbReference>
<dbReference type="InterPro" id="IPR056924">
    <property type="entry name" value="SH3_Tf2-1"/>
</dbReference>
<protein>
    <recommendedName>
        <fullName evidence="1">Tf2-1-like SH3-like domain-containing protein</fullName>
    </recommendedName>
</protein>
<feature type="domain" description="Tf2-1-like SH3-like" evidence="1">
    <location>
        <begin position="46"/>
        <end position="102"/>
    </location>
</feature>
<dbReference type="PANTHER" id="PTHR46148">
    <property type="entry name" value="CHROMO DOMAIN-CONTAINING PROTEIN"/>
    <property type="match status" value="1"/>
</dbReference>
<organism evidence="2 3">
    <name type="scientific">Paspalum notatum var. saurae</name>
    <dbReference type="NCBI Taxonomy" id="547442"/>
    <lineage>
        <taxon>Eukaryota</taxon>
        <taxon>Viridiplantae</taxon>
        <taxon>Streptophyta</taxon>
        <taxon>Embryophyta</taxon>
        <taxon>Tracheophyta</taxon>
        <taxon>Spermatophyta</taxon>
        <taxon>Magnoliopsida</taxon>
        <taxon>Liliopsida</taxon>
        <taxon>Poales</taxon>
        <taxon>Poaceae</taxon>
        <taxon>PACMAD clade</taxon>
        <taxon>Panicoideae</taxon>
        <taxon>Andropogonodae</taxon>
        <taxon>Paspaleae</taxon>
        <taxon>Paspalinae</taxon>
        <taxon>Paspalum</taxon>
    </lineage>
</organism>
<keyword evidence="3" id="KW-1185">Reference proteome</keyword>
<dbReference type="AlphaFoldDB" id="A0AAQ3UDU5"/>
<accession>A0AAQ3UDU5</accession>
<evidence type="ECO:0000313" key="3">
    <source>
        <dbReference type="Proteomes" id="UP001341281"/>
    </source>
</evidence>
<evidence type="ECO:0000259" key="1">
    <source>
        <dbReference type="Pfam" id="PF24626"/>
    </source>
</evidence>
<dbReference type="Proteomes" id="UP001341281">
    <property type="component" value="Chromosome 08"/>
</dbReference>
<gene>
    <name evidence="2" type="ORF">U9M48_036836</name>
</gene>
<dbReference type="EMBL" id="CP144752">
    <property type="protein sequence ID" value="WVZ90543.1"/>
    <property type="molecule type" value="Genomic_DNA"/>
</dbReference>
<name>A0AAQ3UDU5_PASNO</name>
<dbReference type="PANTHER" id="PTHR46148:SF57">
    <property type="entry name" value="OS12G0499874 PROTEIN"/>
    <property type="match status" value="1"/>
</dbReference>
<proteinExistence type="predicted"/>
<feature type="non-terminal residue" evidence="2">
    <location>
        <position position="168"/>
    </location>
</feature>